<evidence type="ECO:0000256" key="7">
    <source>
        <dbReference type="ARBA" id="ARBA00022729"/>
    </source>
</evidence>
<dbReference type="AlphaFoldDB" id="A0A811RDS2"/>
<dbReference type="Pfam" id="PF13516">
    <property type="entry name" value="LRR_6"/>
    <property type="match status" value="1"/>
</dbReference>
<dbReference type="SUPFAM" id="SSF52047">
    <property type="entry name" value="RNI-like"/>
    <property type="match status" value="2"/>
</dbReference>
<dbReference type="FunFam" id="3.80.10.10:FF:000111">
    <property type="entry name" value="LRR receptor-like serine/threonine-protein kinase ERECTA"/>
    <property type="match status" value="1"/>
</dbReference>
<dbReference type="FunFam" id="3.80.10.10:FF:000383">
    <property type="entry name" value="Leucine-rich repeat receptor protein kinase EMS1"/>
    <property type="match status" value="1"/>
</dbReference>
<keyword evidence="17" id="KW-1185">Reference proteome</keyword>
<evidence type="ECO:0000256" key="11">
    <source>
        <dbReference type="ARBA" id="ARBA00023180"/>
    </source>
</evidence>
<evidence type="ECO:0008006" key="18">
    <source>
        <dbReference type="Google" id="ProtNLM"/>
    </source>
</evidence>
<gene>
    <name evidence="16" type="ORF">NCGR_LOCUS51314</name>
</gene>
<organism evidence="16 17">
    <name type="scientific">Miscanthus lutarioriparius</name>
    <dbReference type="NCBI Taxonomy" id="422564"/>
    <lineage>
        <taxon>Eukaryota</taxon>
        <taxon>Viridiplantae</taxon>
        <taxon>Streptophyta</taxon>
        <taxon>Embryophyta</taxon>
        <taxon>Tracheophyta</taxon>
        <taxon>Spermatophyta</taxon>
        <taxon>Magnoliopsida</taxon>
        <taxon>Liliopsida</taxon>
        <taxon>Poales</taxon>
        <taxon>Poaceae</taxon>
        <taxon>PACMAD clade</taxon>
        <taxon>Panicoideae</taxon>
        <taxon>Andropogonodae</taxon>
        <taxon>Andropogoneae</taxon>
        <taxon>Saccharinae</taxon>
        <taxon>Miscanthus</taxon>
    </lineage>
</organism>
<evidence type="ECO:0000256" key="9">
    <source>
        <dbReference type="ARBA" id="ARBA00022989"/>
    </source>
</evidence>
<keyword evidence="5" id="KW-1070">Brassinosteroid signaling pathway</keyword>
<feature type="signal peptide" evidence="13">
    <location>
        <begin position="1"/>
        <end position="19"/>
    </location>
</feature>
<accession>A0A811RDS2</accession>
<comment type="similarity">
    <text evidence="2">Belongs to the RLP family.</text>
</comment>
<keyword evidence="6 12" id="KW-0812">Transmembrane</keyword>
<dbReference type="InterPro" id="IPR001611">
    <property type="entry name" value="Leu-rich_rpt"/>
</dbReference>
<dbReference type="InterPro" id="IPR055414">
    <property type="entry name" value="LRR_R13L4/SHOC2-like"/>
</dbReference>
<dbReference type="PANTHER" id="PTHR48061">
    <property type="entry name" value="LEUCINE-RICH REPEAT RECEPTOR PROTEIN KINASE EMS1-LIKE-RELATED"/>
    <property type="match status" value="1"/>
</dbReference>
<dbReference type="PANTHER" id="PTHR48061:SF48">
    <property type="entry name" value="OS01G0162500 PROTEIN"/>
    <property type="match status" value="1"/>
</dbReference>
<dbReference type="Pfam" id="PF23598">
    <property type="entry name" value="LRR_14"/>
    <property type="match status" value="1"/>
</dbReference>
<dbReference type="InterPro" id="IPR013210">
    <property type="entry name" value="LRR_N_plant-typ"/>
</dbReference>
<evidence type="ECO:0000256" key="10">
    <source>
        <dbReference type="ARBA" id="ARBA00023136"/>
    </source>
</evidence>
<keyword evidence="3" id="KW-1003">Cell membrane</keyword>
<comment type="subcellular location">
    <subcellularLocation>
        <location evidence="1">Cell membrane</location>
        <topology evidence="1">Single-pass type I membrane protein</topology>
    </subcellularLocation>
</comment>
<evidence type="ECO:0000256" key="6">
    <source>
        <dbReference type="ARBA" id="ARBA00022692"/>
    </source>
</evidence>
<dbReference type="SMART" id="SM00369">
    <property type="entry name" value="LRR_TYP"/>
    <property type="match status" value="11"/>
</dbReference>
<evidence type="ECO:0000256" key="5">
    <source>
        <dbReference type="ARBA" id="ARBA00022626"/>
    </source>
</evidence>
<reference evidence="16" key="1">
    <citation type="submission" date="2020-10" db="EMBL/GenBank/DDBJ databases">
        <authorList>
            <person name="Han B."/>
            <person name="Lu T."/>
            <person name="Zhao Q."/>
            <person name="Huang X."/>
            <person name="Zhao Y."/>
        </authorList>
    </citation>
    <scope>NUCLEOTIDE SEQUENCE</scope>
</reference>
<dbReference type="Gene3D" id="3.80.10.10">
    <property type="entry name" value="Ribonuclease Inhibitor"/>
    <property type="match status" value="5"/>
</dbReference>
<comment type="caution">
    <text evidence="16">The sequence shown here is derived from an EMBL/GenBank/DDBJ whole genome shotgun (WGS) entry which is preliminary data.</text>
</comment>
<feature type="chain" id="PRO_5032444184" description="Leucine-rich repeat-containing N-terminal plant-type domain-containing protein" evidence="13">
    <location>
        <begin position="20"/>
        <end position="1024"/>
    </location>
</feature>
<protein>
    <recommendedName>
        <fullName evidence="18">Leucine-rich repeat-containing N-terminal plant-type domain-containing protein</fullName>
    </recommendedName>
</protein>
<dbReference type="Pfam" id="PF08263">
    <property type="entry name" value="LRRNT_2"/>
    <property type="match status" value="1"/>
</dbReference>
<evidence type="ECO:0000256" key="8">
    <source>
        <dbReference type="ARBA" id="ARBA00022737"/>
    </source>
</evidence>
<dbReference type="EMBL" id="CAJGYO010000014">
    <property type="protein sequence ID" value="CAD6268009.1"/>
    <property type="molecule type" value="Genomic_DNA"/>
</dbReference>
<dbReference type="GO" id="GO:0009742">
    <property type="term" value="P:brassinosteroid mediated signaling pathway"/>
    <property type="evidence" value="ECO:0007669"/>
    <property type="project" value="UniProtKB-KW"/>
</dbReference>
<dbReference type="InterPro" id="IPR046956">
    <property type="entry name" value="RLP23-like"/>
</dbReference>
<keyword evidence="8" id="KW-0677">Repeat</keyword>
<feature type="domain" description="Leucine-rich repeat-containing N-terminal plant-type" evidence="14">
    <location>
        <begin position="57"/>
        <end position="96"/>
    </location>
</feature>
<evidence type="ECO:0000256" key="1">
    <source>
        <dbReference type="ARBA" id="ARBA00004251"/>
    </source>
</evidence>
<feature type="domain" description="Disease resistance R13L4/SHOC-2-like LRR" evidence="15">
    <location>
        <begin position="365"/>
        <end position="536"/>
    </location>
</feature>
<name>A0A811RDS2_9POAL</name>
<keyword evidence="10 12" id="KW-0472">Membrane</keyword>
<evidence type="ECO:0000256" key="2">
    <source>
        <dbReference type="ARBA" id="ARBA00009592"/>
    </source>
</evidence>
<evidence type="ECO:0000259" key="15">
    <source>
        <dbReference type="Pfam" id="PF23598"/>
    </source>
</evidence>
<dbReference type="PROSITE" id="PS51450">
    <property type="entry name" value="LRR"/>
    <property type="match status" value="2"/>
</dbReference>
<evidence type="ECO:0000259" key="14">
    <source>
        <dbReference type="Pfam" id="PF08263"/>
    </source>
</evidence>
<dbReference type="InterPro" id="IPR032675">
    <property type="entry name" value="LRR_dom_sf"/>
</dbReference>
<evidence type="ECO:0000256" key="13">
    <source>
        <dbReference type="SAM" id="SignalP"/>
    </source>
</evidence>
<evidence type="ECO:0000313" key="17">
    <source>
        <dbReference type="Proteomes" id="UP000604825"/>
    </source>
</evidence>
<dbReference type="FunFam" id="3.80.10.10:FF:000041">
    <property type="entry name" value="LRR receptor-like serine/threonine-protein kinase ERECTA"/>
    <property type="match status" value="2"/>
</dbReference>
<evidence type="ECO:0000256" key="4">
    <source>
        <dbReference type="ARBA" id="ARBA00022614"/>
    </source>
</evidence>
<evidence type="ECO:0000256" key="12">
    <source>
        <dbReference type="SAM" id="Phobius"/>
    </source>
</evidence>
<dbReference type="GO" id="GO:0005886">
    <property type="term" value="C:plasma membrane"/>
    <property type="evidence" value="ECO:0007669"/>
    <property type="project" value="UniProtKB-SubCell"/>
</dbReference>
<feature type="transmembrane region" description="Helical" evidence="12">
    <location>
        <begin position="994"/>
        <end position="1016"/>
    </location>
</feature>
<evidence type="ECO:0000313" key="16">
    <source>
        <dbReference type="EMBL" id="CAD6268009.1"/>
    </source>
</evidence>
<dbReference type="PRINTS" id="PR00019">
    <property type="entry name" value="LEURICHRPT"/>
</dbReference>
<dbReference type="InterPro" id="IPR003591">
    <property type="entry name" value="Leu-rich_rpt_typical-subtyp"/>
</dbReference>
<keyword evidence="7 13" id="KW-0732">Signal</keyword>
<dbReference type="Pfam" id="PF00560">
    <property type="entry name" value="LRR_1"/>
    <property type="match status" value="6"/>
</dbReference>
<sequence length="1024" mass="112254">MTGWSPAFLLLTLTLILLATEVSTIAFAKRPIHTIYTLAVSTSTNSLSTPPVPCLLEQASSLLRLKKSFNTTGGDWTTFQSWVASTDCCSWDGVRCGRADGHVTSLDLGGRQLQASGLDPALFSLSSLNHLDLSGNNFSMAHLPPTGFEQLIELSYLDLSDTNLAGSVPPGIGRLKNLVYLDLSTSFYIVDFDNENSVMYYDSDSIWQLSAPNLDNLLAELTNLEELHLGMVNLSGNGPHWCNHLARFTPNLQVLSLPYCSLSGSICKSISALQSLRVIELHYNHLSGSVPEFLAGFSNLTILQLSTNKFEGWFPPIIFQHKKLQTVDLSANLEIRGVLPTFTQGSSLQNLFVDNTNFSGTIPSSIRNLKSLKMLGLGARGFSGVLPSSIGELKSLELLEVSGLHLVGSMPPWISNFTALSVLQFSHCGLSGQVPSWIGNLRELTKLALYSCNFYGKIPPQISNLTRLQTLLLQSNTFLGTVQLSAFSKMQNLTALDLSNNELHVVEENSSLPVPFPKLEFLRLASCRMSSFPSILRHLEGVIGLDLSDNQIDGAIPQWAWETWNGSNMILLNVSHNMFTSIGSEEPLLPVQVEYFDLSFNNFKGPLPITRGGSVSLDYSSNLFSSMPFDLFTYLNGTPFFKASRNRLSNNIPPSICGAVRSLQVIDLSYNNISGSIPSCLMEDVSALQVLSLRENKLAGELPNNISKGCALEVLDLSGNWIEGKIPRSLVACRNLELLDIGSNQISDTFPCWMSSLPKFQVLVLKSNKFTGKLLDPSYNTEEGNKCEFTELRIADIASNNFSGTLPVGWVMMLKSMMTRSDNETLVMQNQYYHGETYQFTASITYKGNSVTITKILRTLVLIDISDNAFCGTIPETIGDLVLLHGLNMSHNALGGSIPAQFGNLKNLETLDLSSNQLYGEIPQELASLNFLSTLNLSYNMLSGRIPQSSQFSTFSNSSFLGNTGLCGPPMSNQCINQTETSLPYASEKNPADVLLFIFTALGFGICFSITIIVVCGRQRWKQS</sequence>
<keyword evidence="11" id="KW-0325">Glycoprotein</keyword>
<dbReference type="Proteomes" id="UP000604825">
    <property type="component" value="Unassembled WGS sequence"/>
</dbReference>
<proteinExistence type="inferred from homology"/>
<keyword evidence="9 12" id="KW-1133">Transmembrane helix</keyword>
<dbReference type="SUPFAM" id="SSF52058">
    <property type="entry name" value="L domain-like"/>
    <property type="match status" value="1"/>
</dbReference>
<keyword evidence="4" id="KW-0433">Leucine-rich repeat</keyword>
<evidence type="ECO:0000256" key="3">
    <source>
        <dbReference type="ARBA" id="ARBA00022475"/>
    </source>
</evidence>
<dbReference type="OrthoDB" id="442066at2759"/>